<dbReference type="SMART" id="SM00534">
    <property type="entry name" value="MUTSac"/>
    <property type="match status" value="1"/>
</dbReference>
<dbReference type="InterPro" id="IPR045076">
    <property type="entry name" value="MutS"/>
</dbReference>
<dbReference type="GO" id="GO:0005829">
    <property type="term" value="C:cytosol"/>
    <property type="evidence" value="ECO:0007669"/>
    <property type="project" value="TreeGrafter"/>
</dbReference>
<dbReference type="GO" id="GO:0005524">
    <property type="term" value="F:ATP binding"/>
    <property type="evidence" value="ECO:0007669"/>
    <property type="project" value="UniProtKB-KW"/>
</dbReference>
<evidence type="ECO:0000256" key="4">
    <source>
        <dbReference type="SAM" id="Phobius"/>
    </source>
</evidence>
<dbReference type="Gene3D" id="3.40.50.300">
    <property type="entry name" value="P-loop containing nucleotide triphosphate hydrolases"/>
    <property type="match status" value="1"/>
</dbReference>
<organism evidence="6 7">
    <name type="scientific">Leeuwenhoekiella nanhaiensis</name>
    <dbReference type="NCBI Taxonomy" id="1655491"/>
    <lineage>
        <taxon>Bacteria</taxon>
        <taxon>Pseudomonadati</taxon>
        <taxon>Bacteroidota</taxon>
        <taxon>Flavobacteriia</taxon>
        <taxon>Flavobacteriales</taxon>
        <taxon>Flavobacteriaceae</taxon>
        <taxon>Leeuwenhoekiella</taxon>
    </lineage>
</organism>
<evidence type="ECO:0000256" key="2">
    <source>
        <dbReference type="ARBA" id="ARBA00022840"/>
    </source>
</evidence>
<keyword evidence="2" id="KW-0067">ATP-binding</keyword>
<feature type="domain" description="DNA mismatch repair proteins mutS family" evidence="5">
    <location>
        <begin position="415"/>
        <end position="591"/>
    </location>
</feature>
<dbReference type="InterPro" id="IPR027417">
    <property type="entry name" value="P-loop_NTPase"/>
</dbReference>
<protein>
    <submittedName>
        <fullName evidence="6">DNA mismatch repair protein MutS</fullName>
    </submittedName>
</protein>
<keyword evidence="4" id="KW-0812">Transmembrane</keyword>
<dbReference type="Pfam" id="PF00488">
    <property type="entry name" value="MutS_V"/>
    <property type="match status" value="1"/>
</dbReference>
<proteinExistence type="predicted"/>
<reference evidence="6 7" key="1">
    <citation type="submission" date="2017-08" db="EMBL/GenBank/DDBJ databases">
        <title>The whole genome shortgun sequences of strain Leeuwenhoekiella nanhaiensis G18 from the South China Sea.</title>
        <authorList>
            <person name="Liu Q."/>
        </authorList>
    </citation>
    <scope>NUCLEOTIDE SEQUENCE [LARGE SCALE GENOMIC DNA]</scope>
    <source>
        <strain evidence="6 7">G18</strain>
    </source>
</reference>
<feature type="transmembrane region" description="Helical" evidence="4">
    <location>
        <begin position="53"/>
        <end position="69"/>
    </location>
</feature>
<evidence type="ECO:0000313" key="6">
    <source>
        <dbReference type="EMBL" id="PHQ30016.1"/>
    </source>
</evidence>
<keyword evidence="7" id="KW-1185">Reference proteome</keyword>
<dbReference type="InterPro" id="IPR000432">
    <property type="entry name" value="DNA_mismatch_repair_MutS_C"/>
</dbReference>
<evidence type="ECO:0000313" key="7">
    <source>
        <dbReference type="Proteomes" id="UP000229433"/>
    </source>
</evidence>
<dbReference type="GO" id="GO:0006298">
    <property type="term" value="P:mismatch repair"/>
    <property type="evidence" value="ECO:0007669"/>
    <property type="project" value="InterPro"/>
</dbReference>
<keyword evidence="4" id="KW-0472">Membrane</keyword>
<name>A0A2G1VTC5_9FLAO</name>
<dbReference type="EMBL" id="NQXA01000003">
    <property type="protein sequence ID" value="PHQ30016.1"/>
    <property type="molecule type" value="Genomic_DNA"/>
</dbReference>
<gene>
    <name evidence="6" type="ORF">CJ305_08630</name>
</gene>
<dbReference type="GO" id="GO:0030983">
    <property type="term" value="F:mismatched DNA binding"/>
    <property type="evidence" value="ECO:0007669"/>
    <property type="project" value="InterPro"/>
</dbReference>
<keyword evidence="1" id="KW-0547">Nucleotide-binding</keyword>
<dbReference type="SUPFAM" id="SSF48334">
    <property type="entry name" value="DNA repair protein MutS, domain III"/>
    <property type="match status" value="1"/>
</dbReference>
<dbReference type="PANTHER" id="PTHR11361">
    <property type="entry name" value="DNA MISMATCH REPAIR PROTEIN MUTS FAMILY MEMBER"/>
    <property type="match status" value="1"/>
</dbReference>
<feature type="transmembrane region" description="Helical" evidence="4">
    <location>
        <begin position="25"/>
        <end position="47"/>
    </location>
</feature>
<comment type="caution">
    <text evidence="6">The sequence shown here is derived from an EMBL/GenBank/DDBJ whole genome shotgun (WGS) entry which is preliminary data.</text>
</comment>
<dbReference type="SUPFAM" id="SSF52540">
    <property type="entry name" value="P-loop containing nucleoside triphosphate hydrolases"/>
    <property type="match status" value="1"/>
</dbReference>
<dbReference type="OrthoDB" id="9802448at2"/>
<dbReference type="Proteomes" id="UP000229433">
    <property type="component" value="Unassembled WGS sequence"/>
</dbReference>
<evidence type="ECO:0000256" key="3">
    <source>
        <dbReference type="ARBA" id="ARBA00023125"/>
    </source>
</evidence>
<dbReference type="GO" id="GO:0140664">
    <property type="term" value="F:ATP-dependent DNA damage sensor activity"/>
    <property type="evidence" value="ECO:0007669"/>
    <property type="project" value="InterPro"/>
</dbReference>
<keyword evidence="4" id="KW-1133">Transmembrane helix</keyword>
<feature type="transmembrane region" description="Helical" evidence="4">
    <location>
        <begin position="209"/>
        <end position="228"/>
    </location>
</feature>
<evidence type="ECO:0000256" key="1">
    <source>
        <dbReference type="ARBA" id="ARBA00022741"/>
    </source>
</evidence>
<dbReference type="AlphaFoldDB" id="A0A2G1VTC5"/>
<sequence length="591" mass="67348">MQNPKDTYTSLVTDYKSQLTKAQSALFTSSMIRLAVFLAGVIAIYFLWAQTRVVIGIVVAEIVLFLILVSRHSKLQYKRDFLQELIALNETELRVLNRDFHDLPSGEKFKNPLHAFSQDVDLFGRGSFFQYLNRTALESGTRKLAEFLTVNEIAEIPQKQEAVQELAGHLSWRQQFRATAALVKADYDAKEILSWLKNYSSFMPRLMRWVPNTYTSISLIAFVLAYLGLISGNVVVWLFFIGLGISGIYVKKVNDLWANASKMQSTFEQYHKLMLLLEKQEFQSVYLQRQQVKIKSQKAKASAVIEQFSKMLGILDQRSNMLMGVIINSFFLSDLRQCYNIERWIEANAYEVANWFEVIAFFDAQNSLGNFSFNHPNYAFAKITKASQTLEAKDLSHPLLDPEKAVANDFSIENEQFFIITGANMAGKSTFLRTVSLAIVMSNTGLPICAPEAHYHPIKLITSMRTSDSLTDDESYFFSELKRLQFIVNAIKTDTYFIILDEILKGTNSTDKAIGSRKFIEKLVASNSTGIIATHDLSLCEAAEDLKPVKNYYFDAQIINDELFFDYTFKKGICQNMNASFLLRKMNIIDA</sequence>
<dbReference type="InterPro" id="IPR036187">
    <property type="entry name" value="DNA_mismatch_repair_MutS_sf"/>
</dbReference>
<dbReference type="PANTHER" id="PTHR11361:SF99">
    <property type="entry name" value="DNA MISMATCH REPAIR PROTEIN"/>
    <property type="match status" value="1"/>
</dbReference>
<dbReference type="RefSeq" id="WP_099645857.1">
    <property type="nucleotide sequence ID" value="NZ_KZ319289.1"/>
</dbReference>
<evidence type="ECO:0000259" key="5">
    <source>
        <dbReference type="SMART" id="SM00534"/>
    </source>
</evidence>
<accession>A0A2G1VTC5</accession>
<keyword evidence="3" id="KW-0238">DNA-binding</keyword>